<dbReference type="EnsemblBacteria" id="ACI20881">
    <property type="protein sequence ID" value="ACI20881"/>
    <property type="gene ID" value="THEYE_A1998"/>
</dbReference>
<accession>B5YIF6</accession>
<dbReference type="Proteomes" id="UP000000718">
    <property type="component" value="Chromosome"/>
</dbReference>
<sequence length="89" mass="10945">MKLTELITEKELKEMALNEYRRRIVLYRLIDEKMKKKYGMSFEEFEKKNIVKEKGFSWDVEKDAMEWEHALESLRTLTEKLRKIEKIDD</sequence>
<name>B5YIF6_THEYD</name>
<dbReference type="InParanoid" id="B5YIF6"/>
<dbReference type="STRING" id="289376.THEYE_A1998"/>
<dbReference type="KEGG" id="tye:THEYE_A1998"/>
<evidence type="ECO:0000313" key="1">
    <source>
        <dbReference type="EMBL" id="ACI20881.1"/>
    </source>
</evidence>
<reference evidence="1 2" key="2">
    <citation type="journal article" date="2015" name="Genome Announc.">
        <title>Genome Sequence of the Sulfate-Reducing Thermophilic Bacterium Thermodesulfovibrio yellowstonii Strain DSM 11347T (Phylum Nitrospirae).</title>
        <authorList>
            <person name="Bhatnagar S."/>
            <person name="Badger J.H."/>
            <person name="Madupu R."/>
            <person name="Khouri H.M."/>
            <person name="O'Connor E.M."/>
            <person name="Robb F.T."/>
            <person name="Ward N.L."/>
            <person name="Eisen J.A."/>
        </authorList>
    </citation>
    <scope>NUCLEOTIDE SEQUENCE [LARGE SCALE GENOMIC DNA]</scope>
    <source>
        <strain evidence="2">ATCC 51303 / DSM 11347 / YP87</strain>
    </source>
</reference>
<dbReference type="AlphaFoldDB" id="B5YIF6"/>
<reference evidence="2" key="1">
    <citation type="submission" date="2008-08" db="EMBL/GenBank/DDBJ databases">
        <title>The complete genome sequence of Thermodesulfovibrio yellowstonii strain ATCC 51303 / DSM 11347 / YP87.</title>
        <authorList>
            <person name="Dodson R.J."/>
            <person name="Durkin A.S."/>
            <person name="Wu M."/>
            <person name="Eisen J."/>
            <person name="Sutton G."/>
        </authorList>
    </citation>
    <scope>NUCLEOTIDE SEQUENCE [LARGE SCALE GENOMIC DNA]</scope>
    <source>
        <strain evidence="2">ATCC 51303 / DSM 11347 / YP87</strain>
    </source>
</reference>
<dbReference type="EMBL" id="CP001147">
    <property type="protein sequence ID" value="ACI20881.1"/>
    <property type="molecule type" value="Genomic_DNA"/>
</dbReference>
<keyword evidence="2" id="KW-1185">Reference proteome</keyword>
<organism evidence="1 2">
    <name type="scientific">Thermodesulfovibrio yellowstonii (strain ATCC 51303 / DSM 11347 / YP87)</name>
    <dbReference type="NCBI Taxonomy" id="289376"/>
    <lineage>
        <taxon>Bacteria</taxon>
        <taxon>Pseudomonadati</taxon>
        <taxon>Nitrospirota</taxon>
        <taxon>Thermodesulfovibrionia</taxon>
        <taxon>Thermodesulfovibrionales</taxon>
        <taxon>Thermodesulfovibrionaceae</taxon>
        <taxon>Thermodesulfovibrio</taxon>
    </lineage>
</organism>
<dbReference type="RefSeq" id="WP_012545611.1">
    <property type="nucleotide sequence ID" value="NC_011296.1"/>
</dbReference>
<protein>
    <submittedName>
        <fullName evidence="1">Uncharacterized protein</fullName>
    </submittedName>
</protein>
<evidence type="ECO:0000313" key="2">
    <source>
        <dbReference type="Proteomes" id="UP000000718"/>
    </source>
</evidence>
<dbReference type="PATRIC" id="fig|289376.4.peg.1952"/>
<proteinExistence type="predicted"/>
<dbReference type="HOGENOM" id="CLU_183548_0_0_0"/>
<gene>
    <name evidence="1" type="ordered locus">THEYE_A1998</name>
</gene>
<dbReference type="OrthoDB" id="162311at2"/>